<feature type="transmembrane region" description="Helical" evidence="9">
    <location>
        <begin position="482"/>
        <end position="502"/>
    </location>
</feature>
<dbReference type="GO" id="GO:0005774">
    <property type="term" value="C:vacuolar membrane"/>
    <property type="evidence" value="ECO:0007669"/>
    <property type="project" value="TreeGrafter"/>
</dbReference>
<keyword evidence="4 9" id="KW-0812">Transmembrane</keyword>
<evidence type="ECO:0000256" key="7">
    <source>
        <dbReference type="ARBA" id="ARBA00023136"/>
    </source>
</evidence>
<dbReference type="PANTHER" id="PTHR22950:SF692">
    <property type="entry name" value="TRANSMEMBRANE AMINO ACID TRANSPORTER FAMILY PROTEIN"/>
    <property type="match status" value="1"/>
</dbReference>
<sequence>MTEPDSSSSVSPPRPPNSNPRQNFNRRRSTIVLLNTPEEFDTENEDVVSFGGRGKGDTEPLGSWSSVVGRVFRDASGVDTVDEEDYDDVESRTSESARQGAAGPRPALFTDLGPQPALLSTGIRTRVNGIRVEEDGLSDIDTASYVSAADSYMASELSPLLGTVHEPISTSDAKHTTLNSINLLMGMGILTLPYAMSLCGWVVGVSLMIVFPILASTTAKLLVQCMEVRDTSLPLVTTPQMVKSMSYGDTAETAFGNRGKNAVSALYLFELFAACTALVILTADSVHALYPQYSLPIVKCVVALLVLSTTMFKTVRVLSLFGFVGVVAIVNLVVIIMVDGLSAESWPGSLWDPAETDIWPRSWQNVFLAVGIMFVGFDGHAVFPTIYRDLKTPTDFSKSMNITYTVVTALYLLVAVCGYRMFGNAILPEITQNLPGVPSYNPVLTQITLYLVALNPVAKYALCLRPVHSVLERGANQRWQHIVIRTALTGAVLLMALAFPSFDKVMGLLGSLFSGSVAVLVPCACYAKLFWRGVGVGRKMMVVVGLAMGAGIVCLGVLGVALGGSNG</sequence>
<dbReference type="EMBL" id="JADGJQ010000062">
    <property type="protein sequence ID" value="KAJ3174626.1"/>
    <property type="molecule type" value="Genomic_DNA"/>
</dbReference>
<dbReference type="PANTHER" id="PTHR22950">
    <property type="entry name" value="AMINO ACID TRANSPORTER"/>
    <property type="match status" value="1"/>
</dbReference>
<reference evidence="11" key="1">
    <citation type="submission" date="2020-05" db="EMBL/GenBank/DDBJ databases">
        <title>Phylogenomic resolution of chytrid fungi.</title>
        <authorList>
            <person name="Stajich J.E."/>
            <person name="Amses K."/>
            <person name="Simmons R."/>
            <person name="Seto K."/>
            <person name="Myers J."/>
            <person name="Bonds A."/>
            <person name="Quandt C.A."/>
            <person name="Barry K."/>
            <person name="Liu P."/>
            <person name="Grigoriev I."/>
            <person name="Longcore J.E."/>
            <person name="James T.Y."/>
        </authorList>
    </citation>
    <scope>NUCLEOTIDE SEQUENCE</scope>
    <source>
        <strain evidence="11">JEL0379</strain>
    </source>
</reference>
<comment type="similarity">
    <text evidence="2">Belongs to the amino acid/polyamine transporter 2 family.</text>
</comment>
<evidence type="ECO:0000256" key="6">
    <source>
        <dbReference type="ARBA" id="ARBA00022989"/>
    </source>
</evidence>
<dbReference type="AlphaFoldDB" id="A0AAD5TEJ2"/>
<feature type="transmembrane region" description="Helical" evidence="9">
    <location>
        <begin position="508"/>
        <end position="529"/>
    </location>
</feature>
<evidence type="ECO:0000313" key="12">
    <source>
        <dbReference type="Proteomes" id="UP001212152"/>
    </source>
</evidence>
<feature type="transmembrane region" description="Helical" evidence="9">
    <location>
        <begin position="404"/>
        <end position="423"/>
    </location>
</feature>
<gene>
    <name evidence="11" type="ORF">HDU87_006998</name>
</gene>
<feature type="transmembrane region" description="Helical" evidence="9">
    <location>
        <begin position="201"/>
        <end position="223"/>
    </location>
</feature>
<evidence type="ECO:0000256" key="8">
    <source>
        <dbReference type="SAM" id="MobiDB-lite"/>
    </source>
</evidence>
<name>A0AAD5TEJ2_9FUNG</name>
<dbReference type="InterPro" id="IPR013057">
    <property type="entry name" value="AA_transpt_TM"/>
</dbReference>
<feature type="region of interest" description="Disordered" evidence="8">
    <location>
        <begin position="79"/>
        <end position="111"/>
    </location>
</feature>
<comment type="caution">
    <text evidence="11">The sequence shown here is derived from an EMBL/GenBank/DDBJ whole genome shotgun (WGS) entry which is preliminary data.</text>
</comment>
<accession>A0AAD5TEJ2</accession>
<comment type="subcellular location">
    <subcellularLocation>
        <location evidence="1">Membrane</location>
        <topology evidence="1">Multi-pass membrane protein</topology>
    </subcellularLocation>
</comment>
<organism evidence="11 12">
    <name type="scientific">Geranomyces variabilis</name>
    <dbReference type="NCBI Taxonomy" id="109894"/>
    <lineage>
        <taxon>Eukaryota</taxon>
        <taxon>Fungi</taxon>
        <taxon>Fungi incertae sedis</taxon>
        <taxon>Chytridiomycota</taxon>
        <taxon>Chytridiomycota incertae sedis</taxon>
        <taxon>Chytridiomycetes</taxon>
        <taxon>Spizellomycetales</taxon>
        <taxon>Powellomycetaceae</taxon>
        <taxon>Geranomyces</taxon>
    </lineage>
</organism>
<proteinExistence type="inferred from homology"/>
<feature type="domain" description="Amino acid transporter transmembrane" evidence="10">
    <location>
        <begin position="170"/>
        <end position="557"/>
    </location>
</feature>
<feature type="transmembrane region" description="Helical" evidence="9">
    <location>
        <begin position="289"/>
        <end position="308"/>
    </location>
</feature>
<evidence type="ECO:0000256" key="1">
    <source>
        <dbReference type="ARBA" id="ARBA00004141"/>
    </source>
</evidence>
<dbReference type="GO" id="GO:0015179">
    <property type="term" value="F:L-amino acid transmembrane transporter activity"/>
    <property type="evidence" value="ECO:0007669"/>
    <property type="project" value="TreeGrafter"/>
</dbReference>
<feature type="transmembrane region" description="Helical" evidence="9">
    <location>
        <begin position="320"/>
        <end position="343"/>
    </location>
</feature>
<dbReference type="Proteomes" id="UP001212152">
    <property type="component" value="Unassembled WGS sequence"/>
</dbReference>
<evidence type="ECO:0000256" key="2">
    <source>
        <dbReference type="ARBA" id="ARBA00008066"/>
    </source>
</evidence>
<feature type="transmembrane region" description="Helical" evidence="9">
    <location>
        <begin position="265"/>
        <end position="283"/>
    </location>
</feature>
<evidence type="ECO:0000256" key="4">
    <source>
        <dbReference type="ARBA" id="ARBA00022692"/>
    </source>
</evidence>
<evidence type="ECO:0000256" key="5">
    <source>
        <dbReference type="ARBA" id="ARBA00022970"/>
    </source>
</evidence>
<protein>
    <recommendedName>
        <fullName evidence="10">Amino acid transporter transmembrane domain-containing protein</fullName>
    </recommendedName>
</protein>
<evidence type="ECO:0000256" key="9">
    <source>
        <dbReference type="SAM" id="Phobius"/>
    </source>
</evidence>
<feature type="region of interest" description="Disordered" evidence="8">
    <location>
        <begin position="1"/>
        <end position="62"/>
    </location>
</feature>
<evidence type="ECO:0000259" key="10">
    <source>
        <dbReference type="Pfam" id="PF01490"/>
    </source>
</evidence>
<evidence type="ECO:0000313" key="11">
    <source>
        <dbReference type="EMBL" id="KAJ3174626.1"/>
    </source>
</evidence>
<feature type="transmembrane region" description="Helical" evidence="9">
    <location>
        <begin position="541"/>
        <end position="562"/>
    </location>
</feature>
<feature type="transmembrane region" description="Helical" evidence="9">
    <location>
        <begin position="363"/>
        <end position="383"/>
    </location>
</feature>
<evidence type="ECO:0000256" key="3">
    <source>
        <dbReference type="ARBA" id="ARBA00022448"/>
    </source>
</evidence>
<keyword evidence="12" id="KW-1185">Reference proteome</keyword>
<feature type="compositionally biased region" description="Low complexity" evidence="8">
    <location>
        <begin position="1"/>
        <end position="11"/>
    </location>
</feature>
<keyword evidence="3" id="KW-0813">Transport</keyword>
<keyword evidence="5" id="KW-0029">Amino-acid transport</keyword>
<keyword evidence="7 9" id="KW-0472">Membrane</keyword>
<dbReference type="Pfam" id="PF01490">
    <property type="entry name" value="Aa_trans"/>
    <property type="match status" value="1"/>
</dbReference>
<feature type="transmembrane region" description="Helical" evidence="9">
    <location>
        <begin position="443"/>
        <end position="462"/>
    </location>
</feature>
<keyword evidence="6 9" id="KW-1133">Transmembrane helix</keyword>